<feature type="compositionally biased region" description="Polar residues" evidence="1">
    <location>
        <begin position="7"/>
        <end position="17"/>
    </location>
</feature>
<evidence type="ECO:0000313" key="3">
    <source>
        <dbReference type="Proteomes" id="UP001186944"/>
    </source>
</evidence>
<protein>
    <recommendedName>
        <fullName evidence="4">Endonuclease/exonuclease/phosphatase domain-containing protein</fullName>
    </recommendedName>
</protein>
<dbReference type="EMBL" id="VSWD01000005">
    <property type="protein sequence ID" value="KAK3101882.1"/>
    <property type="molecule type" value="Genomic_DNA"/>
</dbReference>
<comment type="caution">
    <text evidence="2">The sequence shown here is derived from an EMBL/GenBank/DDBJ whole genome shotgun (WGS) entry which is preliminary data.</text>
</comment>
<reference evidence="2" key="1">
    <citation type="submission" date="2019-08" db="EMBL/GenBank/DDBJ databases">
        <title>The improved chromosome-level genome for the pearl oyster Pinctada fucata martensii using PacBio sequencing and Hi-C.</title>
        <authorList>
            <person name="Zheng Z."/>
        </authorList>
    </citation>
    <scope>NUCLEOTIDE SEQUENCE</scope>
    <source>
        <strain evidence="2">ZZ-2019</strain>
        <tissue evidence="2">Adductor muscle</tissue>
    </source>
</reference>
<dbReference type="Proteomes" id="UP001186944">
    <property type="component" value="Unassembled WGS sequence"/>
</dbReference>
<feature type="region of interest" description="Disordered" evidence="1">
    <location>
        <begin position="1"/>
        <end position="28"/>
    </location>
</feature>
<gene>
    <name evidence="2" type="ORF">FSP39_007017</name>
</gene>
<proteinExistence type="predicted"/>
<evidence type="ECO:0000313" key="2">
    <source>
        <dbReference type="EMBL" id="KAK3101882.1"/>
    </source>
</evidence>
<sequence length="146" mass="16963">MMKQCRKTQGTGRQTPLLNPRKPNRIGTWDNRTMYETGRAIQVIKGMRNSECNAPTNDAEEEKKDDFYLQLQAVLDKRRQKDITVFKGDFNAKVGADRCHGETWTGADGRAILRIVLTQRNDDRRNRLPSKNVFTSKATWRSHRIR</sequence>
<evidence type="ECO:0008006" key="4">
    <source>
        <dbReference type="Google" id="ProtNLM"/>
    </source>
</evidence>
<accession>A0AA89CA35</accession>
<organism evidence="2 3">
    <name type="scientific">Pinctada imbricata</name>
    <name type="common">Atlantic pearl-oyster</name>
    <name type="synonym">Pinctada martensii</name>
    <dbReference type="NCBI Taxonomy" id="66713"/>
    <lineage>
        <taxon>Eukaryota</taxon>
        <taxon>Metazoa</taxon>
        <taxon>Spiralia</taxon>
        <taxon>Lophotrochozoa</taxon>
        <taxon>Mollusca</taxon>
        <taxon>Bivalvia</taxon>
        <taxon>Autobranchia</taxon>
        <taxon>Pteriomorphia</taxon>
        <taxon>Pterioida</taxon>
        <taxon>Pterioidea</taxon>
        <taxon>Pteriidae</taxon>
        <taxon>Pinctada</taxon>
    </lineage>
</organism>
<name>A0AA89CA35_PINIB</name>
<evidence type="ECO:0000256" key="1">
    <source>
        <dbReference type="SAM" id="MobiDB-lite"/>
    </source>
</evidence>
<dbReference type="AlphaFoldDB" id="A0AA89CA35"/>
<keyword evidence="3" id="KW-1185">Reference proteome</keyword>